<name>A0A1M6ISS0_9FIRM</name>
<accession>A0A1M6ISS0</accession>
<organism evidence="1 2">
    <name type="scientific">Dethiosulfatibacter aminovorans DSM 17477</name>
    <dbReference type="NCBI Taxonomy" id="1121476"/>
    <lineage>
        <taxon>Bacteria</taxon>
        <taxon>Bacillati</taxon>
        <taxon>Bacillota</taxon>
        <taxon>Tissierellia</taxon>
        <taxon>Dethiosulfatibacter</taxon>
    </lineage>
</organism>
<dbReference type="AlphaFoldDB" id="A0A1M6ISS0"/>
<gene>
    <name evidence="1" type="ORF">SAMN02745751_02421</name>
</gene>
<dbReference type="Proteomes" id="UP000184052">
    <property type="component" value="Unassembled WGS sequence"/>
</dbReference>
<dbReference type="RefSeq" id="WP_073049840.1">
    <property type="nucleotide sequence ID" value="NZ_FQZL01000018.1"/>
</dbReference>
<dbReference type="EMBL" id="FQZL01000018">
    <property type="protein sequence ID" value="SHJ37496.1"/>
    <property type="molecule type" value="Genomic_DNA"/>
</dbReference>
<proteinExistence type="predicted"/>
<keyword evidence="2" id="KW-1185">Reference proteome</keyword>
<protein>
    <submittedName>
        <fullName evidence="1">Uncharacterized protein</fullName>
    </submittedName>
</protein>
<reference evidence="1 2" key="1">
    <citation type="submission" date="2016-11" db="EMBL/GenBank/DDBJ databases">
        <authorList>
            <person name="Jaros S."/>
            <person name="Januszkiewicz K."/>
            <person name="Wedrychowicz H."/>
        </authorList>
    </citation>
    <scope>NUCLEOTIDE SEQUENCE [LARGE SCALE GENOMIC DNA]</scope>
    <source>
        <strain evidence="1 2">DSM 17477</strain>
    </source>
</reference>
<evidence type="ECO:0000313" key="1">
    <source>
        <dbReference type="EMBL" id="SHJ37496.1"/>
    </source>
</evidence>
<sequence length="135" mass="15740">MKRFEDKIYNFLVTTDFMDSKSMRGSVSEFSYKLLFNKDYLKNRMHNPEGVTDLQELSERVGNRAYAYFVSKGYDGINANMFKLVVSRLVHTVGHQIANGDIDKEAFDELIRYDVGKMKNYIKKEPSLACFFEGY</sequence>
<evidence type="ECO:0000313" key="2">
    <source>
        <dbReference type="Proteomes" id="UP000184052"/>
    </source>
</evidence>